<dbReference type="EMBL" id="KB454528">
    <property type="protein sequence ID" value="EME27725.1"/>
    <property type="molecule type" value="Genomic_DNA"/>
</dbReference>
<keyword evidence="2" id="KW-1185">Reference proteome</keyword>
<proteinExistence type="predicted"/>
<reference evidence="2" key="1">
    <citation type="journal article" date="2013" name="Science">
        <title>Gene transfer from bacteria and archaea facilitated evolution of an extremophilic eukaryote.</title>
        <authorList>
            <person name="Schonknecht G."/>
            <person name="Chen W.H."/>
            <person name="Ternes C.M."/>
            <person name="Barbier G.G."/>
            <person name="Shrestha R.P."/>
            <person name="Stanke M."/>
            <person name="Brautigam A."/>
            <person name="Baker B.J."/>
            <person name="Banfield J.F."/>
            <person name="Garavito R.M."/>
            <person name="Carr K."/>
            <person name="Wilkerson C."/>
            <person name="Rensing S.A."/>
            <person name="Gagneul D."/>
            <person name="Dickenson N.E."/>
            <person name="Oesterhelt C."/>
            <person name="Lercher M.J."/>
            <person name="Weber A.P."/>
        </authorList>
    </citation>
    <scope>NUCLEOTIDE SEQUENCE [LARGE SCALE GENOMIC DNA]</scope>
    <source>
        <strain evidence="2">074W</strain>
    </source>
</reference>
<dbReference type="OrthoDB" id="10403711at2759"/>
<gene>
    <name evidence="1" type="ORF">Gasu_47130</name>
</gene>
<dbReference type="GeneID" id="17086611"/>
<evidence type="ECO:0000313" key="2">
    <source>
        <dbReference type="Proteomes" id="UP000030680"/>
    </source>
</evidence>
<dbReference type="RefSeq" id="XP_005704245.1">
    <property type="nucleotide sequence ID" value="XM_005704188.1"/>
</dbReference>
<dbReference type="Proteomes" id="UP000030680">
    <property type="component" value="Unassembled WGS sequence"/>
</dbReference>
<evidence type="ECO:0000313" key="1">
    <source>
        <dbReference type="EMBL" id="EME27725.1"/>
    </source>
</evidence>
<dbReference type="AlphaFoldDB" id="M2WUT3"/>
<protein>
    <submittedName>
        <fullName evidence="1">Uncharacterized protein</fullName>
    </submittedName>
</protein>
<dbReference type="Gramene" id="EME27725">
    <property type="protein sequence ID" value="EME27725"/>
    <property type="gene ID" value="Gasu_47130"/>
</dbReference>
<name>M2WUT3_GALSU</name>
<organism evidence="1 2">
    <name type="scientific">Galdieria sulphuraria</name>
    <name type="common">Red alga</name>
    <dbReference type="NCBI Taxonomy" id="130081"/>
    <lineage>
        <taxon>Eukaryota</taxon>
        <taxon>Rhodophyta</taxon>
        <taxon>Bangiophyceae</taxon>
        <taxon>Galdieriales</taxon>
        <taxon>Galdieriaceae</taxon>
        <taxon>Galdieria</taxon>
    </lineage>
</organism>
<accession>M2WUT3</accession>
<sequence>MLQLLNFCLYLYDNYGRSCFGLRGQSRKKQKTGNMKKKRTRRGWEQLLKSLLQRQEKSKKPSLSIDDSVSEYVYDEDEDVMDNYVSAEEVLQRLSFSSDLATPRRRKPLSIEEFECILTQFPAEELSVSKWTIVEDGWIYQQVSVSDNFGSFYIENLFDEEKFFCSTSDFLLSLNISKLSLLCIILLLRRLLSSSLLFSLGFTELGS</sequence>
<dbReference type="KEGG" id="gsl:Gasu_47130"/>